<dbReference type="EMBL" id="GL732534">
    <property type="protein sequence ID" value="EFX84444.1"/>
    <property type="molecule type" value="Genomic_DNA"/>
</dbReference>
<gene>
    <name evidence="1" type="ORF">DAPPUDRAFT_238775</name>
</gene>
<accession>E9G7C7</accession>
<dbReference type="InParanoid" id="E9G7C7"/>
<dbReference type="KEGG" id="dpx:DAPPUDRAFT_238775"/>
<dbReference type="Proteomes" id="UP000000305">
    <property type="component" value="Unassembled WGS sequence"/>
</dbReference>
<reference evidence="1 2" key="1">
    <citation type="journal article" date="2011" name="Science">
        <title>The ecoresponsive genome of Daphnia pulex.</title>
        <authorList>
            <person name="Colbourne J.K."/>
            <person name="Pfrender M.E."/>
            <person name="Gilbert D."/>
            <person name="Thomas W.K."/>
            <person name="Tucker A."/>
            <person name="Oakley T.H."/>
            <person name="Tokishita S."/>
            <person name="Aerts A."/>
            <person name="Arnold G.J."/>
            <person name="Basu M.K."/>
            <person name="Bauer D.J."/>
            <person name="Caceres C.E."/>
            <person name="Carmel L."/>
            <person name="Casola C."/>
            <person name="Choi J.H."/>
            <person name="Detter J.C."/>
            <person name="Dong Q."/>
            <person name="Dusheyko S."/>
            <person name="Eads B.D."/>
            <person name="Frohlich T."/>
            <person name="Geiler-Samerotte K.A."/>
            <person name="Gerlach D."/>
            <person name="Hatcher P."/>
            <person name="Jogdeo S."/>
            <person name="Krijgsveld J."/>
            <person name="Kriventseva E.V."/>
            <person name="Kultz D."/>
            <person name="Laforsch C."/>
            <person name="Lindquist E."/>
            <person name="Lopez J."/>
            <person name="Manak J.R."/>
            <person name="Muller J."/>
            <person name="Pangilinan J."/>
            <person name="Patwardhan R.P."/>
            <person name="Pitluck S."/>
            <person name="Pritham E.J."/>
            <person name="Rechtsteiner A."/>
            <person name="Rho M."/>
            <person name="Rogozin I.B."/>
            <person name="Sakarya O."/>
            <person name="Salamov A."/>
            <person name="Schaack S."/>
            <person name="Shapiro H."/>
            <person name="Shiga Y."/>
            <person name="Skalitzky C."/>
            <person name="Smith Z."/>
            <person name="Souvorov A."/>
            <person name="Sung W."/>
            <person name="Tang Z."/>
            <person name="Tsuchiya D."/>
            <person name="Tu H."/>
            <person name="Vos H."/>
            <person name="Wang M."/>
            <person name="Wolf Y.I."/>
            <person name="Yamagata H."/>
            <person name="Yamada T."/>
            <person name="Ye Y."/>
            <person name="Shaw J.R."/>
            <person name="Andrews J."/>
            <person name="Crease T.J."/>
            <person name="Tang H."/>
            <person name="Lucas S.M."/>
            <person name="Robertson H.M."/>
            <person name="Bork P."/>
            <person name="Koonin E.V."/>
            <person name="Zdobnov E.M."/>
            <person name="Grigoriev I.V."/>
            <person name="Lynch M."/>
            <person name="Boore J.L."/>
        </authorList>
    </citation>
    <scope>NUCLEOTIDE SEQUENCE [LARGE SCALE GENOMIC DNA]</scope>
</reference>
<name>E9G7C7_DAPPU</name>
<keyword evidence="2" id="KW-1185">Reference proteome</keyword>
<dbReference type="AlphaFoldDB" id="E9G7C7"/>
<organism evidence="1 2">
    <name type="scientific">Daphnia pulex</name>
    <name type="common">Water flea</name>
    <dbReference type="NCBI Taxonomy" id="6669"/>
    <lineage>
        <taxon>Eukaryota</taxon>
        <taxon>Metazoa</taxon>
        <taxon>Ecdysozoa</taxon>
        <taxon>Arthropoda</taxon>
        <taxon>Crustacea</taxon>
        <taxon>Branchiopoda</taxon>
        <taxon>Diplostraca</taxon>
        <taxon>Cladocera</taxon>
        <taxon>Anomopoda</taxon>
        <taxon>Daphniidae</taxon>
        <taxon>Daphnia</taxon>
    </lineage>
</organism>
<sequence>MTRLPSQGTCSDRDDATVETLFGPPLEKLRQDSSGYHMIRRVRKGMEVSGTYSVKSTLLKLPPASCYRRREHLHLRSSKTTRIISEEERSRSYEPSFTIISRIKSPVQQMLTLLPPRPELPGSSNGSHSHP</sequence>
<evidence type="ECO:0000313" key="2">
    <source>
        <dbReference type="Proteomes" id="UP000000305"/>
    </source>
</evidence>
<evidence type="ECO:0000313" key="1">
    <source>
        <dbReference type="EMBL" id="EFX84444.1"/>
    </source>
</evidence>
<proteinExistence type="predicted"/>
<protein>
    <submittedName>
        <fullName evidence="1">Uncharacterized protein</fullName>
    </submittedName>
</protein>
<dbReference type="HOGENOM" id="CLU_1929667_0_0_1"/>